<sequence length="206" mass="21435">MSRPVRERLAELEADVEQLRLAPAAAVRARGRSRIRRRRAGTAAALATMVVAGGFGLSSVAGGAADPVAPPPAAPSSSVCSFPVDLELPDDPGDVIIKVVGRSDLVGETAIELKHRGFVADELRWFDPDADNAGPVAVLRYGPQAVGAATVVRALVSGDVAMKFLPDRGGRTIDLALGTGFRRLATTTEVNMALVEFGEPARPAGC</sequence>
<keyword evidence="1" id="KW-1133">Transmembrane helix</keyword>
<evidence type="ECO:0000256" key="1">
    <source>
        <dbReference type="SAM" id="Phobius"/>
    </source>
</evidence>
<keyword evidence="3" id="KW-1185">Reference proteome</keyword>
<organism evidence="2 3">
    <name type="scientific">Actinoplanes auranticolor</name>
    <dbReference type="NCBI Taxonomy" id="47988"/>
    <lineage>
        <taxon>Bacteria</taxon>
        <taxon>Bacillati</taxon>
        <taxon>Actinomycetota</taxon>
        <taxon>Actinomycetes</taxon>
        <taxon>Micromonosporales</taxon>
        <taxon>Micromonosporaceae</taxon>
        <taxon>Actinoplanes</taxon>
    </lineage>
</organism>
<dbReference type="EMBL" id="BOQL01000025">
    <property type="protein sequence ID" value="GIM68295.1"/>
    <property type="molecule type" value="Genomic_DNA"/>
</dbReference>
<dbReference type="RefSeq" id="WP_212989098.1">
    <property type="nucleotide sequence ID" value="NZ_BAABEA010000017.1"/>
</dbReference>
<dbReference type="AlphaFoldDB" id="A0A919SB71"/>
<name>A0A919SB71_9ACTN</name>
<evidence type="ECO:0000313" key="3">
    <source>
        <dbReference type="Proteomes" id="UP000681340"/>
    </source>
</evidence>
<comment type="caution">
    <text evidence="2">The sequence shown here is derived from an EMBL/GenBank/DDBJ whole genome shotgun (WGS) entry which is preliminary data.</text>
</comment>
<protein>
    <recommendedName>
        <fullName evidence="4">LytR cell envelope-related transcriptional attenuator</fullName>
    </recommendedName>
</protein>
<reference evidence="2" key="1">
    <citation type="submission" date="2021-03" db="EMBL/GenBank/DDBJ databases">
        <title>Whole genome shotgun sequence of Actinoplanes auranticolor NBRC 12245.</title>
        <authorList>
            <person name="Komaki H."/>
            <person name="Tamura T."/>
        </authorList>
    </citation>
    <scope>NUCLEOTIDE SEQUENCE</scope>
    <source>
        <strain evidence="2">NBRC 12245</strain>
    </source>
</reference>
<gene>
    <name evidence="2" type="ORF">Aau02nite_30970</name>
</gene>
<evidence type="ECO:0000313" key="2">
    <source>
        <dbReference type="EMBL" id="GIM68295.1"/>
    </source>
</evidence>
<accession>A0A919SB71</accession>
<feature type="transmembrane region" description="Helical" evidence="1">
    <location>
        <begin position="40"/>
        <end position="61"/>
    </location>
</feature>
<keyword evidence="1" id="KW-0472">Membrane</keyword>
<dbReference type="Proteomes" id="UP000681340">
    <property type="component" value="Unassembled WGS sequence"/>
</dbReference>
<evidence type="ECO:0008006" key="4">
    <source>
        <dbReference type="Google" id="ProtNLM"/>
    </source>
</evidence>
<proteinExistence type="predicted"/>
<keyword evidence="1" id="KW-0812">Transmembrane</keyword>